<dbReference type="RefSeq" id="WP_017821177.1">
    <property type="nucleotide sequence ID" value="NC_022349.1"/>
</dbReference>
<sequence length="196" mass="21327">MKLTKRIICSVVAVIGLVTGGTAVYGPELTQPIGQVVVSERDLGTLRITPKGLKLIGDAEGCRQNPYVCPGGIPTNGIGNTHGVPDTPITLEQVAIDWVKNIQSAERCVTNAERISGAQMSTGQFDAFTSFVFNFGCTKFRKNKDGSDTRIYEAIKYGNYPKACGHITEWVKSQGVVLKGLVTRRGLERDRCMEMD</sequence>
<evidence type="ECO:0000256" key="6">
    <source>
        <dbReference type="RuleBase" id="RU003788"/>
    </source>
</evidence>
<evidence type="ECO:0000256" key="2">
    <source>
        <dbReference type="ARBA" id="ARBA00022529"/>
    </source>
</evidence>
<comment type="catalytic activity">
    <reaction evidence="1 6">
        <text>Hydrolysis of (1-&gt;4)-beta-linkages between N-acetylmuramic acid and N-acetyl-D-glucosamine residues in a peptidoglycan and between N-acetyl-D-glucosamine residues in chitodextrins.</text>
        <dbReference type="EC" id="3.2.1.17"/>
    </reaction>
</comment>
<keyword evidence="5 6" id="KW-0326">Glycosidase</keyword>
<dbReference type="EMBL" id="CP006718">
    <property type="protein sequence ID" value="AGV17038.1"/>
    <property type="molecule type" value="Genomic_DNA"/>
</dbReference>
<dbReference type="InterPro" id="IPR034690">
    <property type="entry name" value="Endolysin_T4_type"/>
</dbReference>
<name>A0A2I3C7D5_VIBAX</name>
<comment type="similarity">
    <text evidence="6">Belongs to the glycosyl hydrolase 24 family.</text>
</comment>
<dbReference type="HOGENOM" id="CLU_091641_2_0_6"/>
<dbReference type="InterPro" id="IPR051018">
    <property type="entry name" value="Bacteriophage_GH24"/>
</dbReference>
<dbReference type="Proteomes" id="UP000016714">
    <property type="component" value="Chromosome 1"/>
</dbReference>
<dbReference type="KEGG" id="vag:N646_1205"/>
<dbReference type="GO" id="GO:0016998">
    <property type="term" value="P:cell wall macromolecule catabolic process"/>
    <property type="evidence" value="ECO:0007669"/>
    <property type="project" value="InterPro"/>
</dbReference>
<keyword evidence="4 6" id="KW-0378">Hydrolase</keyword>
<dbReference type="PANTHER" id="PTHR38107:SF4">
    <property type="entry name" value="LYSOZYME"/>
    <property type="match status" value="1"/>
</dbReference>
<proteinExistence type="inferred from homology"/>
<dbReference type="InterPro" id="IPR023346">
    <property type="entry name" value="Lysozyme-like_dom_sf"/>
</dbReference>
<keyword evidence="3 6" id="KW-0081">Bacteriolytic enzyme</keyword>
<keyword evidence="2 6" id="KW-0929">Antimicrobial</keyword>
<dbReference type="GO" id="GO:0003796">
    <property type="term" value="F:lysozyme activity"/>
    <property type="evidence" value="ECO:0007669"/>
    <property type="project" value="UniProtKB-EC"/>
</dbReference>
<evidence type="ECO:0000256" key="1">
    <source>
        <dbReference type="ARBA" id="ARBA00000632"/>
    </source>
</evidence>
<evidence type="ECO:0000313" key="7">
    <source>
        <dbReference type="EMBL" id="AGV17038.1"/>
    </source>
</evidence>
<evidence type="ECO:0000256" key="4">
    <source>
        <dbReference type="ARBA" id="ARBA00022801"/>
    </source>
</evidence>
<evidence type="ECO:0000313" key="8">
    <source>
        <dbReference type="Proteomes" id="UP000016714"/>
    </source>
</evidence>
<dbReference type="CDD" id="cd16901">
    <property type="entry name" value="lyz_P1"/>
    <property type="match status" value="1"/>
</dbReference>
<protein>
    <recommendedName>
        <fullName evidence="6">Lysozyme</fullName>
        <ecNumber evidence="6">3.2.1.17</ecNumber>
    </recommendedName>
</protein>
<gene>
    <name evidence="7" type="ORF">N646_1205</name>
</gene>
<dbReference type="HAMAP" id="MF_04110">
    <property type="entry name" value="ENDOLYSIN_T4"/>
    <property type="match status" value="1"/>
</dbReference>
<dbReference type="GO" id="GO:0031640">
    <property type="term" value="P:killing of cells of another organism"/>
    <property type="evidence" value="ECO:0007669"/>
    <property type="project" value="UniProtKB-KW"/>
</dbReference>
<dbReference type="PANTHER" id="PTHR38107">
    <property type="match status" value="1"/>
</dbReference>
<dbReference type="SUPFAM" id="SSF53955">
    <property type="entry name" value="Lysozyme-like"/>
    <property type="match status" value="1"/>
</dbReference>
<accession>A0A2I3C7D5</accession>
<organism evidence="7 8">
    <name type="scientific">Vibrio alginolyticus (strain ATCC 17749 / DSM 2171 / NBRC 15630 / NCIMB 1903 / NCTC 12160 / XII-53)</name>
    <dbReference type="NCBI Taxonomy" id="1219076"/>
    <lineage>
        <taxon>Bacteria</taxon>
        <taxon>Pseudomonadati</taxon>
        <taxon>Pseudomonadota</taxon>
        <taxon>Gammaproteobacteria</taxon>
        <taxon>Vibrionales</taxon>
        <taxon>Vibrionaceae</taxon>
        <taxon>Vibrio</taxon>
    </lineage>
</organism>
<dbReference type="GO" id="GO:0042742">
    <property type="term" value="P:defense response to bacterium"/>
    <property type="evidence" value="ECO:0007669"/>
    <property type="project" value="UniProtKB-KW"/>
</dbReference>
<evidence type="ECO:0000256" key="5">
    <source>
        <dbReference type="ARBA" id="ARBA00023295"/>
    </source>
</evidence>
<dbReference type="GO" id="GO:0009253">
    <property type="term" value="P:peptidoglycan catabolic process"/>
    <property type="evidence" value="ECO:0007669"/>
    <property type="project" value="InterPro"/>
</dbReference>
<dbReference type="AlphaFoldDB" id="A0A2I3C7D5"/>
<dbReference type="EC" id="3.2.1.17" evidence="6"/>
<reference evidence="7 8" key="1">
    <citation type="journal article" date="2015" name="Genome Announc.">
        <title>Complete genome sequence of Vibrio alginolyticus ATCC 17749.</title>
        <authorList>
            <person name="Liu X.F."/>
            <person name="Cao Y."/>
            <person name="Zhang H.L."/>
            <person name="Chen Y.J."/>
            <person name="Hu C.J."/>
        </authorList>
    </citation>
    <scope>NUCLEOTIDE SEQUENCE [LARGE SCALE GENOMIC DNA]</scope>
    <source>
        <strain evidence="8">ATCC 17749 / DSM 2171 / NBRC 15630 / NCIMB 1903 / NCTC 12160 / XII-53</strain>
    </source>
</reference>
<dbReference type="Gene3D" id="1.10.530.40">
    <property type="match status" value="1"/>
</dbReference>
<dbReference type="InterPro" id="IPR023347">
    <property type="entry name" value="Lysozyme_dom_sf"/>
</dbReference>
<dbReference type="InterPro" id="IPR002196">
    <property type="entry name" value="Glyco_hydro_24"/>
</dbReference>
<dbReference type="Pfam" id="PF00959">
    <property type="entry name" value="Phage_lysozyme"/>
    <property type="match status" value="1"/>
</dbReference>
<evidence type="ECO:0000256" key="3">
    <source>
        <dbReference type="ARBA" id="ARBA00022638"/>
    </source>
</evidence>